<evidence type="ECO:0008006" key="4">
    <source>
        <dbReference type="Google" id="ProtNLM"/>
    </source>
</evidence>
<keyword evidence="3" id="KW-1185">Reference proteome</keyword>
<evidence type="ECO:0000256" key="1">
    <source>
        <dbReference type="SAM" id="SignalP"/>
    </source>
</evidence>
<dbReference type="EMBL" id="QWDE01000001">
    <property type="protein sequence ID" value="RFZ84871.1"/>
    <property type="molecule type" value="Genomic_DNA"/>
</dbReference>
<sequence length="171" mass="18701">MSRLSFGVLMALLGFGVLSCNNNKPKPVSDTVGRTAVMLNGKKDSVINNPQKNYGNATIAEPCVKCLLQVIQADDNYKKSTLNIPDVKYIVNYVKTAMPEDTVSEVKATNALRVDVINKSGQPQKLSAFLYDNSKAKLYFLSGKSKNELKVDSVGLMKIRNSCYWGVASGK</sequence>
<proteinExistence type="predicted"/>
<evidence type="ECO:0000313" key="2">
    <source>
        <dbReference type="EMBL" id="RFZ84871.1"/>
    </source>
</evidence>
<dbReference type="RefSeq" id="WP_117381773.1">
    <property type="nucleotide sequence ID" value="NZ_QWDE01000001.1"/>
</dbReference>
<comment type="caution">
    <text evidence="2">The sequence shown here is derived from an EMBL/GenBank/DDBJ whole genome shotgun (WGS) entry which is preliminary data.</text>
</comment>
<organism evidence="2 3">
    <name type="scientific">Mucilaginibacter terrenus</name>
    <dbReference type="NCBI Taxonomy" id="2482727"/>
    <lineage>
        <taxon>Bacteria</taxon>
        <taxon>Pseudomonadati</taxon>
        <taxon>Bacteroidota</taxon>
        <taxon>Sphingobacteriia</taxon>
        <taxon>Sphingobacteriales</taxon>
        <taxon>Sphingobacteriaceae</taxon>
        <taxon>Mucilaginibacter</taxon>
    </lineage>
</organism>
<dbReference type="PROSITE" id="PS51257">
    <property type="entry name" value="PROKAR_LIPOPROTEIN"/>
    <property type="match status" value="1"/>
</dbReference>
<keyword evidence="1" id="KW-0732">Signal</keyword>
<evidence type="ECO:0000313" key="3">
    <source>
        <dbReference type="Proteomes" id="UP000260823"/>
    </source>
</evidence>
<feature type="signal peptide" evidence="1">
    <location>
        <begin position="1"/>
        <end position="19"/>
    </location>
</feature>
<feature type="chain" id="PRO_5017639808" description="Lipoprotein" evidence="1">
    <location>
        <begin position="20"/>
        <end position="171"/>
    </location>
</feature>
<reference evidence="2 3" key="1">
    <citation type="submission" date="2018-08" db="EMBL/GenBank/DDBJ databases">
        <title>Mucilaginibacter terrae sp. nov., isolated from manganese diggings.</title>
        <authorList>
            <person name="Huang Y."/>
            <person name="Zhou Z."/>
        </authorList>
    </citation>
    <scope>NUCLEOTIDE SEQUENCE [LARGE SCALE GENOMIC DNA]</scope>
    <source>
        <strain evidence="2 3">ZH6</strain>
    </source>
</reference>
<protein>
    <recommendedName>
        <fullName evidence="4">Lipoprotein</fullName>
    </recommendedName>
</protein>
<dbReference type="AlphaFoldDB" id="A0A3E2NVD0"/>
<accession>A0A3E2NVD0</accession>
<dbReference type="Proteomes" id="UP000260823">
    <property type="component" value="Unassembled WGS sequence"/>
</dbReference>
<name>A0A3E2NVD0_9SPHI</name>
<gene>
    <name evidence="2" type="ORF">DYU05_04495</name>
</gene>
<dbReference type="OrthoDB" id="798763at2"/>